<keyword evidence="7" id="KW-0539">Nucleus</keyword>
<dbReference type="GO" id="GO:0008307">
    <property type="term" value="F:structural constituent of muscle"/>
    <property type="evidence" value="ECO:0007669"/>
    <property type="project" value="TreeGrafter"/>
</dbReference>
<dbReference type="Pfam" id="PF00412">
    <property type="entry name" value="LIM"/>
    <property type="match status" value="1"/>
</dbReference>
<keyword evidence="4" id="KW-0677">Repeat</keyword>
<dbReference type="GO" id="GO:0005634">
    <property type="term" value="C:nucleus"/>
    <property type="evidence" value="ECO:0007669"/>
    <property type="project" value="UniProtKB-SubCell"/>
</dbReference>
<keyword evidence="5 8" id="KW-0862">Zinc</keyword>
<protein>
    <recommendedName>
        <fullName evidence="9">LIM zinc-binding domain-containing protein</fullName>
    </recommendedName>
</protein>
<dbReference type="PANTHER" id="PTHR24215:SF35">
    <property type="entry name" value="MUSCLE LIM PROTEIN MLP84B"/>
    <property type="match status" value="1"/>
</dbReference>
<dbReference type="AlphaFoldDB" id="T1GH75"/>
<dbReference type="SUPFAM" id="SSF57716">
    <property type="entry name" value="Glucocorticoid receptor-like (DNA-binding domain)"/>
    <property type="match status" value="2"/>
</dbReference>
<keyword evidence="2" id="KW-0517">Myogenesis</keyword>
<name>T1GH75_MEGSC</name>
<dbReference type="GO" id="GO:0042805">
    <property type="term" value="F:actinin binding"/>
    <property type="evidence" value="ECO:0007669"/>
    <property type="project" value="TreeGrafter"/>
</dbReference>
<evidence type="ECO:0000256" key="2">
    <source>
        <dbReference type="ARBA" id="ARBA00022541"/>
    </source>
</evidence>
<dbReference type="EMBL" id="CAQQ02176515">
    <property type="status" value="NOT_ANNOTATED_CDS"/>
    <property type="molecule type" value="Genomic_DNA"/>
</dbReference>
<dbReference type="PANTHER" id="PTHR24215">
    <property type="entry name" value="RHO-GTPASE-ACTIVATING PROTEIN LRG1"/>
    <property type="match status" value="1"/>
</dbReference>
<dbReference type="GO" id="GO:0007517">
    <property type="term" value="P:muscle organ development"/>
    <property type="evidence" value="ECO:0007669"/>
    <property type="project" value="UniProtKB-KW"/>
</dbReference>
<dbReference type="Gene3D" id="2.10.110.10">
    <property type="entry name" value="Cysteine Rich Protein"/>
    <property type="match status" value="1"/>
</dbReference>
<keyword evidence="6 8" id="KW-0440">LIM domain</keyword>
<evidence type="ECO:0000256" key="7">
    <source>
        <dbReference type="ARBA" id="ARBA00023242"/>
    </source>
</evidence>
<comment type="subcellular location">
    <subcellularLocation>
        <location evidence="1">Nucleus</location>
    </subcellularLocation>
</comment>
<evidence type="ECO:0000256" key="4">
    <source>
        <dbReference type="ARBA" id="ARBA00022737"/>
    </source>
</evidence>
<dbReference type="HOGENOM" id="CLU_026811_4_0_1"/>
<dbReference type="GO" id="GO:0030018">
    <property type="term" value="C:Z disc"/>
    <property type="evidence" value="ECO:0007669"/>
    <property type="project" value="TreeGrafter"/>
</dbReference>
<keyword evidence="11" id="KW-1185">Reference proteome</keyword>
<evidence type="ECO:0000256" key="1">
    <source>
        <dbReference type="ARBA" id="ARBA00004123"/>
    </source>
</evidence>
<dbReference type="OMA" id="GAGCLTM"/>
<dbReference type="InterPro" id="IPR001781">
    <property type="entry name" value="Znf_LIM"/>
</dbReference>
<dbReference type="GO" id="GO:0045214">
    <property type="term" value="P:sarcomere organization"/>
    <property type="evidence" value="ECO:0007669"/>
    <property type="project" value="TreeGrafter"/>
</dbReference>
<proteinExistence type="predicted"/>
<dbReference type="SMART" id="SM00132">
    <property type="entry name" value="LIM"/>
    <property type="match status" value="1"/>
</dbReference>
<evidence type="ECO:0000256" key="5">
    <source>
        <dbReference type="ARBA" id="ARBA00022833"/>
    </source>
</evidence>
<evidence type="ECO:0000313" key="10">
    <source>
        <dbReference type="EnsemblMetazoa" id="MESCA002765-PA"/>
    </source>
</evidence>
<sequence length="99" mass="10850">NSNNYIQNFSPDGRPFAGAKSANGCPRCGFAVYAAEQMISKSRIWHKRCFYCSDCRKSLDSTNLNDGPDGDIYCRNCYSRNYGPKGVGYGLGAGALQMT</sequence>
<dbReference type="PROSITE" id="PS50023">
    <property type="entry name" value="LIM_DOMAIN_2"/>
    <property type="match status" value="1"/>
</dbReference>
<dbReference type="PROSITE" id="PS00478">
    <property type="entry name" value="LIM_DOMAIN_1"/>
    <property type="match status" value="1"/>
</dbReference>
<dbReference type="EnsemblMetazoa" id="MESCA002765-RA">
    <property type="protein sequence ID" value="MESCA002765-PA"/>
    <property type="gene ID" value="MESCA002765"/>
</dbReference>
<reference evidence="10" key="2">
    <citation type="submission" date="2015-06" db="UniProtKB">
        <authorList>
            <consortium name="EnsemblMetazoa"/>
        </authorList>
    </citation>
    <scope>IDENTIFICATION</scope>
</reference>
<dbReference type="FunFam" id="2.10.110.10:FF:000001">
    <property type="entry name" value="Cysteine and glycine-rich protein 1"/>
    <property type="match status" value="1"/>
</dbReference>
<dbReference type="GO" id="GO:0046872">
    <property type="term" value="F:metal ion binding"/>
    <property type="evidence" value="ECO:0007669"/>
    <property type="project" value="UniProtKB-KW"/>
</dbReference>
<reference evidence="11" key="1">
    <citation type="submission" date="2013-02" db="EMBL/GenBank/DDBJ databases">
        <authorList>
            <person name="Hughes D."/>
        </authorList>
    </citation>
    <scope>NUCLEOTIDE SEQUENCE</scope>
    <source>
        <strain>Durham</strain>
        <strain evidence="11">NC isolate 2 -- Noor lab</strain>
    </source>
</reference>
<evidence type="ECO:0000256" key="6">
    <source>
        <dbReference type="ARBA" id="ARBA00023038"/>
    </source>
</evidence>
<accession>T1GH75</accession>
<dbReference type="STRING" id="36166.T1GH75"/>
<evidence type="ECO:0000256" key="8">
    <source>
        <dbReference type="PROSITE-ProRule" id="PRU00125"/>
    </source>
</evidence>
<dbReference type="GO" id="GO:0060537">
    <property type="term" value="P:muscle tissue development"/>
    <property type="evidence" value="ECO:0007669"/>
    <property type="project" value="TreeGrafter"/>
</dbReference>
<dbReference type="CDD" id="cd09326">
    <property type="entry name" value="LIM_CRP_like"/>
    <property type="match status" value="1"/>
</dbReference>
<keyword evidence="3 8" id="KW-0479">Metal-binding</keyword>
<feature type="domain" description="LIM zinc-binding" evidence="9">
    <location>
        <begin position="23"/>
        <end position="84"/>
    </location>
</feature>
<evidence type="ECO:0000259" key="9">
    <source>
        <dbReference type="PROSITE" id="PS50023"/>
    </source>
</evidence>
<organism evidence="10 11">
    <name type="scientific">Megaselia scalaris</name>
    <name type="common">Humpbacked fly</name>
    <name type="synonym">Phora scalaris</name>
    <dbReference type="NCBI Taxonomy" id="36166"/>
    <lineage>
        <taxon>Eukaryota</taxon>
        <taxon>Metazoa</taxon>
        <taxon>Ecdysozoa</taxon>
        <taxon>Arthropoda</taxon>
        <taxon>Hexapoda</taxon>
        <taxon>Insecta</taxon>
        <taxon>Pterygota</taxon>
        <taxon>Neoptera</taxon>
        <taxon>Endopterygota</taxon>
        <taxon>Diptera</taxon>
        <taxon>Brachycera</taxon>
        <taxon>Muscomorpha</taxon>
        <taxon>Platypezoidea</taxon>
        <taxon>Phoridae</taxon>
        <taxon>Megaseliini</taxon>
        <taxon>Megaselia</taxon>
    </lineage>
</organism>
<evidence type="ECO:0000256" key="3">
    <source>
        <dbReference type="ARBA" id="ARBA00022723"/>
    </source>
</evidence>
<evidence type="ECO:0000313" key="11">
    <source>
        <dbReference type="Proteomes" id="UP000015102"/>
    </source>
</evidence>
<dbReference type="Proteomes" id="UP000015102">
    <property type="component" value="Unassembled WGS sequence"/>
</dbReference>